<name>A0A1D7UTR0_9LEPT</name>
<gene>
    <name evidence="1" type="ORF">A0128_03205</name>
</gene>
<organism evidence="1 2">
    <name type="scientific">Leptospira tipperaryensis</name>
    <dbReference type="NCBI Taxonomy" id="2564040"/>
    <lineage>
        <taxon>Bacteria</taxon>
        <taxon>Pseudomonadati</taxon>
        <taxon>Spirochaetota</taxon>
        <taxon>Spirochaetia</taxon>
        <taxon>Leptospirales</taxon>
        <taxon>Leptospiraceae</taxon>
        <taxon>Leptospira</taxon>
    </lineage>
</organism>
<reference evidence="1 2" key="1">
    <citation type="submission" date="2016-04" db="EMBL/GenBank/DDBJ databases">
        <title>Complete genome seqeunce of Leptospira alstonii serovar Room22.</title>
        <authorList>
            <person name="Nally J.E."/>
            <person name="Bayles D.O."/>
            <person name="Hurley D."/>
            <person name="Fanning S."/>
            <person name="McMahon B.J."/>
            <person name="Arent Z."/>
        </authorList>
    </citation>
    <scope>NUCLEOTIDE SEQUENCE [LARGE SCALE GENOMIC DNA]</scope>
    <source>
        <strain evidence="1 2">GWTS #1</strain>
    </source>
</reference>
<sequence length="88" mass="10256">MQSESFGPTNFAAFKKFLKKNFRWSGPERITFPSFLNSSFELGFESDFRMLRSYFLVQDIQNSRPTCLLLKITLSRKTSTARGIGFER</sequence>
<dbReference type="AlphaFoldDB" id="A0A1D7UTR0"/>
<dbReference type="KEGG" id="laj:A0128_03205"/>
<protein>
    <submittedName>
        <fullName evidence="1">Uncharacterized protein</fullName>
    </submittedName>
</protein>
<evidence type="ECO:0000313" key="2">
    <source>
        <dbReference type="Proteomes" id="UP000094197"/>
    </source>
</evidence>
<evidence type="ECO:0000313" key="1">
    <source>
        <dbReference type="EMBL" id="AOP32961.1"/>
    </source>
</evidence>
<dbReference type="EMBL" id="CP015217">
    <property type="protein sequence ID" value="AOP32961.1"/>
    <property type="molecule type" value="Genomic_DNA"/>
</dbReference>
<proteinExistence type="predicted"/>
<dbReference type="Proteomes" id="UP000094197">
    <property type="component" value="Chromosome 1"/>
</dbReference>
<keyword evidence="2" id="KW-1185">Reference proteome</keyword>
<accession>A0A1D7UTR0</accession>